<evidence type="ECO:0000313" key="1">
    <source>
        <dbReference type="EMBL" id="PXX12548.1"/>
    </source>
</evidence>
<dbReference type="Proteomes" id="UP000247515">
    <property type="component" value="Unassembled WGS sequence"/>
</dbReference>
<dbReference type="EMBL" id="QJJV01000017">
    <property type="protein sequence ID" value="PXX12548.1"/>
    <property type="molecule type" value="Genomic_DNA"/>
</dbReference>
<name>A0ABX5MIZ4_9BURK</name>
<reference evidence="1 2" key="1">
    <citation type="submission" date="2018-05" db="EMBL/GenBank/DDBJ databases">
        <title>Genomic Encyclopedia of Type Strains, Phase IV (KMG-V): Genome sequencing to study the core and pangenomes of soil and plant-associated prokaryotes.</title>
        <authorList>
            <person name="Whitman W."/>
        </authorList>
    </citation>
    <scope>NUCLEOTIDE SEQUENCE [LARGE SCALE GENOMIC DNA]</scope>
    <source>
        <strain evidence="1 2">SIr-6563</strain>
    </source>
</reference>
<protein>
    <submittedName>
        <fullName evidence="1">Uncharacterized protein</fullName>
    </submittedName>
</protein>
<proteinExistence type="predicted"/>
<accession>A0ABX5MIZ4</accession>
<sequence length="34" mass="3785">MTVRFAALKPFPFRLVERASIFGVTSSPPLYASQ</sequence>
<keyword evidence="2" id="KW-1185">Reference proteome</keyword>
<organism evidence="1 2">
    <name type="scientific">Paraburkholderia tropica</name>
    <dbReference type="NCBI Taxonomy" id="92647"/>
    <lineage>
        <taxon>Bacteria</taxon>
        <taxon>Pseudomonadati</taxon>
        <taxon>Pseudomonadota</taxon>
        <taxon>Betaproteobacteria</taxon>
        <taxon>Burkholderiales</taxon>
        <taxon>Burkholderiaceae</taxon>
        <taxon>Paraburkholderia</taxon>
    </lineage>
</organism>
<comment type="caution">
    <text evidence="1">The sequence shown here is derived from an EMBL/GenBank/DDBJ whole genome shotgun (WGS) entry which is preliminary data.</text>
</comment>
<evidence type="ECO:0000313" key="2">
    <source>
        <dbReference type="Proteomes" id="UP000247515"/>
    </source>
</evidence>
<gene>
    <name evidence="1" type="ORF">C7400_117152</name>
</gene>